<name>A0A6A0ALF6_HAELA</name>
<evidence type="ECO:0000313" key="1">
    <source>
        <dbReference type="EMBL" id="GFH33676.1"/>
    </source>
</evidence>
<keyword evidence="2" id="KW-1185">Reference proteome</keyword>
<reference evidence="1 2" key="1">
    <citation type="submission" date="2020-02" db="EMBL/GenBank/DDBJ databases">
        <title>Draft genome sequence of Haematococcus lacustris strain NIES-144.</title>
        <authorList>
            <person name="Morimoto D."/>
            <person name="Nakagawa S."/>
            <person name="Yoshida T."/>
            <person name="Sawayama S."/>
        </authorList>
    </citation>
    <scope>NUCLEOTIDE SEQUENCE [LARGE SCALE GENOMIC DNA]</scope>
    <source>
        <strain evidence="1 2">NIES-144</strain>
    </source>
</reference>
<protein>
    <submittedName>
        <fullName evidence="1">Uncharacterized protein</fullName>
    </submittedName>
</protein>
<dbReference type="EMBL" id="BLLF01009304">
    <property type="protein sequence ID" value="GFH33676.1"/>
    <property type="molecule type" value="Genomic_DNA"/>
</dbReference>
<feature type="non-terminal residue" evidence="1">
    <location>
        <position position="1"/>
    </location>
</feature>
<comment type="caution">
    <text evidence="1">The sequence shown here is derived from an EMBL/GenBank/DDBJ whole genome shotgun (WGS) entry which is preliminary data.</text>
</comment>
<gene>
    <name evidence="1" type="ORF">HaLaN_33082</name>
</gene>
<dbReference type="AlphaFoldDB" id="A0A6A0ALF6"/>
<dbReference type="Proteomes" id="UP000485058">
    <property type="component" value="Unassembled WGS sequence"/>
</dbReference>
<evidence type="ECO:0000313" key="2">
    <source>
        <dbReference type="Proteomes" id="UP000485058"/>
    </source>
</evidence>
<sequence>AKKTLERYVENGAPMDVSRLGSDNSIAAKSIRKTLQAHNVLLRQGQLLCQVFPPGLSMEELVDMAKQRSVTAGAPEALNFLRNHLSKQALWHSLWFKYK</sequence>
<accession>A0A6A0ALF6</accession>
<organism evidence="1 2">
    <name type="scientific">Haematococcus lacustris</name>
    <name type="common">Green alga</name>
    <name type="synonym">Haematococcus pluvialis</name>
    <dbReference type="NCBI Taxonomy" id="44745"/>
    <lineage>
        <taxon>Eukaryota</taxon>
        <taxon>Viridiplantae</taxon>
        <taxon>Chlorophyta</taxon>
        <taxon>core chlorophytes</taxon>
        <taxon>Chlorophyceae</taxon>
        <taxon>CS clade</taxon>
        <taxon>Chlamydomonadales</taxon>
        <taxon>Haematococcaceae</taxon>
        <taxon>Haematococcus</taxon>
    </lineage>
</organism>
<proteinExistence type="predicted"/>